<dbReference type="AlphaFoldDB" id="A0A2P2L0H5"/>
<dbReference type="InterPro" id="IPR051650">
    <property type="entry name" value="SL_signaling_regulator"/>
</dbReference>
<dbReference type="Gene3D" id="1.10.1780.10">
    <property type="entry name" value="Clp, N-terminal domain"/>
    <property type="match status" value="1"/>
</dbReference>
<keyword evidence="3" id="KW-0805">Transcription regulation</keyword>
<dbReference type="InterPro" id="IPR058954">
    <property type="entry name" value="AAA_lid_SMAX1"/>
</dbReference>
<sequence>MPTPVSVARQCLTDEAVRVLDDAVAVARRRSHVQTTSLHAVSALLALPSSTLRDACARSRRSSYSPRLQFRVLDLSVGVALDRLPSSKSTEEPPISNSLMAAIKRSQANQRRHPDSFHLQQICNQQTASSALKVALRYLILSILDDPVVSRVFGEAGFRSCDIKLAIIHNPNAKFSRNRCPPIFLCNLAGSSESGRPGLSFPFGRYDDEDENCRRIGGVLVKRNGKSKNLLLLGVCAGDALRMFIEYVNRDKCKESVLPGEIAGFRAISIEKEILEFVSEGSIDRAKMGPLFEMVGHKLERFSGSGIVVSFGELNVLVSESVSSDSVSHVVTKLTGLLESFGEKLWLMGAAASYEMYCKFLEKFPSLEEDWDLQLLPISTSKSSADHFGSKSSLMGSFIPFGGFFSTPSDFRNPLSGINQLITQCHHCNVEYEQEAAANLKVGSAVSVADQHSKKLPSWLQMAELDNSKGVDVAKTADDGAALNTRILGVQRKWNDNCQHLHQAQPFSNFDISQARSQVAIADGFLHVADRKESSSGSSSSKEPSLNDSQLADMSFGVNKAMQKTLSMKTSIPIAVTSKADNIGCQSKPQEKVPQGCNPYPLLHPSRPNDHISSLSVGSVTTDLSLGTLYASTSREPYTSKLCGHQEHLLHFSGSHSAELDIVGEGTSWQIALSSSCSGLSSGGQLDLSYYKSVRRSLFEKVCWQDGAICTIAEAVSHWKAGCGRRCDSNRRDFWLTFLGYDRVGKKRIASALAEIMFGCQDCIFSVDLKTHDRISSSNSMFDHQDLTDYDTKFRGKTVVDYIVLELSKKPQSIVFLENVDKADLQTQTSLSQAIRSGKFPDSHGREIRTNNRIFVTTTTIEIDKKFHYLEQEPVDYCEGNILRAKSWQMQIKVEHLSGSMSRSNKMNVRVSRKASSTSCANKRKVNRNCDSTGDEISFEAKKRVHKAFRSHLDLNLPIEEAGEDVSSLSNSESISENSEAWLEDFLSQVDEKVIFKPFDFDALADNILKEINTQFQSAFGFDAVLEIDHEVMIQILAASWLSERKSVVEDWVQNVLSIGFTEAQQKYNVTAGSFVKLISCEGLLMEDQAPGVLLPSRIYM</sequence>
<accession>A0A2P2L0H5</accession>
<dbReference type="Pfam" id="PF07724">
    <property type="entry name" value="AAA_2"/>
    <property type="match status" value="1"/>
</dbReference>
<evidence type="ECO:0000256" key="4">
    <source>
        <dbReference type="ARBA" id="ARBA00023163"/>
    </source>
</evidence>
<dbReference type="InterPro" id="IPR036628">
    <property type="entry name" value="Clp_N_dom_sf"/>
</dbReference>
<dbReference type="Gene3D" id="3.40.50.300">
    <property type="entry name" value="P-loop containing nucleotide triphosphate hydrolases"/>
    <property type="match status" value="1"/>
</dbReference>
<dbReference type="PROSITE" id="PS51903">
    <property type="entry name" value="CLP_R"/>
    <property type="match status" value="1"/>
</dbReference>
<keyword evidence="2 5" id="KW-0677">Repeat</keyword>
<dbReference type="InterPro" id="IPR004176">
    <property type="entry name" value="Clp_R_N"/>
</dbReference>
<reference evidence="7" key="1">
    <citation type="submission" date="2018-02" db="EMBL/GenBank/DDBJ databases">
        <title>Rhizophora mucronata_Transcriptome.</title>
        <authorList>
            <person name="Meera S.P."/>
            <person name="Sreeshan A."/>
            <person name="Augustine A."/>
        </authorList>
    </citation>
    <scope>NUCLEOTIDE SEQUENCE</scope>
    <source>
        <tissue evidence="7">Leaf</tissue>
    </source>
</reference>
<evidence type="ECO:0000256" key="3">
    <source>
        <dbReference type="ARBA" id="ARBA00023015"/>
    </source>
</evidence>
<dbReference type="InterPro" id="IPR027417">
    <property type="entry name" value="P-loop_NTPase"/>
</dbReference>
<dbReference type="Pfam" id="PF26587">
    <property type="entry name" value="AAA_lid_SMAX1"/>
    <property type="match status" value="1"/>
</dbReference>
<dbReference type="SUPFAM" id="SSF81923">
    <property type="entry name" value="Double Clp-N motif"/>
    <property type="match status" value="1"/>
</dbReference>
<dbReference type="PANTHER" id="PTHR43572:SF38">
    <property type="entry name" value="PROTEIN SMAX1-LIKE 6"/>
    <property type="match status" value="1"/>
</dbReference>
<name>A0A2P2L0H5_RHIMU</name>
<comment type="similarity">
    <text evidence="1">Belongs to the ClpA/ClpB family.</text>
</comment>
<organism evidence="7">
    <name type="scientific">Rhizophora mucronata</name>
    <name type="common">Asiatic mangrove</name>
    <dbReference type="NCBI Taxonomy" id="61149"/>
    <lineage>
        <taxon>Eukaryota</taxon>
        <taxon>Viridiplantae</taxon>
        <taxon>Streptophyta</taxon>
        <taxon>Embryophyta</taxon>
        <taxon>Tracheophyta</taxon>
        <taxon>Spermatophyta</taxon>
        <taxon>Magnoliopsida</taxon>
        <taxon>eudicotyledons</taxon>
        <taxon>Gunneridae</taxon>
        <taxon>Pentapetalae</taxon>
        <taxon>rosids</taxon>
        <taxon>fabids</taxon>
        <taxon>Malpighiales</taxon>
        <taxon>Rhizophoraceae</taxon>
        <taxon>Rhizophora</taxon>
    </lineage>
</organism>
<keyword evidence="4" id="KW-0804">Transcription</keyword>
<dbReference type="EMBL" id="GGEC01030974">
    <property type="protein sequence ID" value="MBX11458.1"/>
    <property type="molecule type" value="Transcribed_RNA"/>
</dbReference>
<evidence type="ECO:0000256" key="5">
    <source>
        <dbReference type="PROSITE-ProRule" id="PRU01251"/>
    </source>
</evidence>
<evidence type="ECO:0000256" key="1">
    <source>
        <dbReference type="ARBA" id="ARBA00008675"/>
    </source>
</evidence>
<feature type="domain" description="Clp R" evidence="6">
    <location>
        <begin position="8"/>
        <end position="174"/>
    </location>
</feature>
<evidence type="ECO:0000259" key="6">
    <source>
        <dbReference type="PROSITE" id="PS51903"/>
    </source>
</evidence>
<dbReference type="GO" id="GO:0016887">
    <property type="term" value="F:ATP hydrolysis activity"/>
    <property type="evidence" value="ECO:0007669"/>
    <property type="project" value="InterPro"/>
</dbReference>
<proteinExistence type="inferred from homology"/>
<dbReference type="SUPFAM" id="SSF52540">
    <property type="entry name" value="P-loop containing nucleoside triphosphate hydrolases"/>
    <property type="match status" value="1"/>
</dbReference>
<evidence type="ECO:0000313" key="7">
    <source>
        <dbReference type="EMBL" id="MBX11458.1"/>
    </source>
</evidence>
<dbReference type="InterPro" id="IPR058680">
    <property type="entry name" value="NBD_SMAX1-like"/>
</dbReference>
<dbReference type="GO" id="GO:0005524">
    <property type="term" value="F:ATP binding"/>
    <property type="evidence" value="ECO:0007669"/>
    <property type="project" value="InterPro"/>
</dbReference>
<dbReference type="Pfam" id="PF23569">
    <property type="entry name" value="NBD_SMAX1"/>
    <property type="match status" value="1"/>
</dbReference>
<dbReference type="InterPro" id="IPR003959">
    <property type="entry name" value="ATPase_AAA_core"/>
</dbReference>
<dbReference type="PANTHER" id="PTHR43572">
    <property type="entry name" value="CHAPERONE PROTEIN CLPD, CHLOROPLASTIC"/>
    <property type="match status" value="1"/>
</dbReference>
<evidence type="ECO:0000256" key="2">
    <source>
        <dbReference type="ARBA" id="ARBA00022737"/>
    </source>
</evidence>
<protein>
    <recommendedName>
        <fullName evidence="6">Clp R domain-containing protein</fullName>
    </recommendedName>
</protein>